<reference evidence="6" key="1">
    <citation type="submission" date="2024-07" db="EMBL/GenBank/DDBJ databases">
        <title>Complete genome sequence of Verrucomicrobiaceae bacterium NT6N.</title>
        <authorList>
            <person name="Huang C."/>
            <person name="Takami H."/>
            <person name="Hamasaki K."/>
        </authorList>
    </citation>
    <scope>NUCLEOTIDE SEQUENCE</scope>
    <source>
        <strain evidence="6">NT6N</strain>
    </source>
</reference>
<dbReference type="PANTHER" id="PTHR30404:SF0">
    <property type="entry name" value="N-ACETYLMURAMOYL-L-ALANINE AMIDASE AMIC"/>
    <property type="match status" value="1"/>
</dbReference>
<dbReference type="PANTHER" id="PTHR30404">
    <property type="entry name" value="N-ACETYLMURAMOYL-L-ALANINE AMIDASE"/>
    <property type="match status" value="1"/>
</dbReference>
<name>A0AAT9FQU6_9BACT</name>
<dbReference type="InterPro" id="IPR002508">
    <property type="entry name" value="MurNAc-LAA_cat"/>
</dbReference>
<dbReference type="CDD" id="cd02696">
    <property type="entry name" value="MurNAc-LAA"/>
    <property type="match status" value="1"/>
</dbReference>
<evidence type="ECO:0000256" key="1">
    <source>
        <dbReference type="ARBA" id="ARBA00001561"/>
    </source>
</evidence>
<dbReference type="AlphaFoldDB" id="A0AAT9FQU6"/>
<evidence type="ECO:0000256" key="4">
    <source>
        <dbReference type="SAM" id="MobiDB-lite"/>
    </source>
</evidence>
<gene>
    <name evidence="6" type="ORF">NT6N_34250</name>
</gene>
<protein>
    <recommendedName>
        <fullName evidence="2">N-acetylmuramoyl-L-alanine amidase</fullName>
        <ecNumber evidence="2">3.5.1.28</ecNumber>
    </recommendedName>
</protein>
<comment type="catalytic activity">
    <reaction evidence="1">
        <text>Hydrolyzes the link between N-acetylmuramoyl residues and L-amino acid residues in certain cell-wall glycopeptides.</text>
        <dbReference type="EC" id="3.5.1.28"/>
    </reaction>
</comment>
<dbReference type="EMBL" id="AP026866">
    <property type="protein sequence ID" value="BDS08385.1"/>
    <property type="molecule type" value="Genomic_DNA"/>
</dbReference>
<organism evidence="6">
    <name type="scientific">Oceaniferula spumae</name>
    <dbReference type="NCBI Taxonomy" id="2979115"/>
    <lineage>
        <taxon>Bacteria</taxon>
        <taxon>Pseudomonadati</taxon>
        <taxon>Verrucomicrobiota</taxon>
        <taxon>Verrucomicrobiia</taxon>
        <taxon>Verrucomicrobiales</taxon>
        <taxon>Verrucomicrobiaceae</taxon>
        <taxon>Oceaniferula</taxon>
    </lineage>
</organism>
<dbReference type="SUPFAM" id="SSF53187">
    <property type="entry name" value="Zn-dependent exopeptidases"/>
    <property type="match status" value="1"/>
</dbReference>
<dbReference type="Gene3D" id="3.40.630.40">
    <property type="entry name" value="Zn-dependent exopeptidases"/>
    <property type="match status" value="1"/>
</dbReference>
<evidence type="ECO:0000256" key="2">
    <source>
        <dbReference type="ARBA" id="ARBA00011901"/>
    </source>
</evidence>
<dbReference type="InterPro" id="IPR050695">
    <property type="entry name" value="N-acetylmuramoyl_amidase_3"/>
</dbReference>
<dbReference type="KEGG" id="osu:NT6N_34250"/>
<sequence length="255" mass="27820">MVRYKNLIEGTVILFTTLAGLCACSPVAQNGQPMMQGQGQSLKRDAWGHRPGPSGYTTVIIDAGHGGHDSGARGYGQTEKIIALDTAQRLKRMLSGKFKVVMVRSGDRFVDLDDRVAVANRYQSAVMVSLHYNASPSSSTRGPETYFWRVDSHGLARRIQWNMEKVAGGNRSRGLVRRRLRLTRNPQIPCVLVEFGYLSNRTDAKMIASSAYREKMAAAVASALLTQRAVGDAGTGPRPKPLYQPLSKATDPPGS</sequence>
<feature type="domain" description="MurNAc-LAA" evidence="5">
    <location>
        <begin position="116"/>
        <end position="225"/>
    </location>
</feature>
<dbReference type="GO" id="GO:0030288">
    <property type="term" value="C:outer membrane-bounded periplasmic space"/>
    <property type="evidence" value="ECO:0007669"/>
    <property type="project" value="TreeGrafter"/>
</dbReference>
<evidence type="ECO:0000259" key="5">
    <source>
        <dbReference type="SMART" id="SM00646"/>
    </source>
</evidence>
<dbReference type="PROSITE" id="PS51257">
    <property type="entry name" value="PROKAR_LIPOPROTEIN"/>
    <property type="match status" value="1"/>
</dbReference>
<evidence type="ECO:0000313" key="6">
    <source>
        <dbReference type="EMBL" id="BDS08385.1"/>
    </source>
</evidence>
<feature type="region of interest" description="Disordered" evidence="4">
    <location>
        <begin position="231"/>
        <end position="255"/>
    </location>
</feature>
<accession>A0AAT9FQU6</accession>
<keyword evidence="3" id="KW-0378">Hydrolase</keyword>
<dbReference type="SMART" id="SM00646">
    <property type="entry name" value="Ami_3"/>
    <property type="match status" value="1"/>
</dbReference>
<dbReference type="Pfam" id="PF01520">
    <property type="entry name" value="Amidase_3"/>
    <property type="match status" value="1"/>
</dbReference>
<dbReference type="GO" id="GO:0009253">
    <property type="term" value="P:peptidoglycan catabolic process"/>
    <property type="evidence" value="ECO:0007669"/>
    <property type="project" value="InterPro"/>
</dbReference>
<dbReference type="GO" id="GO:0008745">
    <property type="term" value="F:N-acetylmuramoyl-L-alanine amidase activity"/>
    <property type="evidence" value="ECO:0007669"/>
    <property type="project" value="UniProtKB-EC"/>
</dbReference>
<proteinExistence type="predicted"/>
<evidence type="ECO:0000256" key="3">
    <source>
        <dbReference type="ARBA" id="ARBA00022801"/>
    </source>
</evidence>
<dbReference type="EC" id="3.5.1.28" evidence="2"/>